<dbReference type="SUPFAM" id="SSF51445">
    <property type="entry name" value="(Trans)glycosidases"/>
    <property type="match status" value="1"/>
</dbReference>
<evidence type="ECO:0000313" key="4">
    <source>
        <dbReference type="EMBL" id="KAK4664235.1"/>
    </source>
</evidence>
<evidence type="ECO:0000256" key="2">
    <source>
        <dbReference type="ARBA" id="ARBA00012729"/>
    </source>
</evidence>
<gene>
    <name evidence="4" type="ORF">QC763_0083890</name>
</gene>
<feature type="domain" description="GH18" evidence="3">
    <location>
        <begin position="51"/>
        <end position="361"/>
    </location>
</feature>
<dbReference type="InterPro" id="IPR017853">
    <property type="entry name" value="GH"/>
</dbReference>
<protein>
    <recommendedName>
        <fullName evidence="2">chitinase</fullName>
        <ecNumber evidence="2">3.2.1.14</ecNumber>
    </recommendedName>
</protein>
<dbReference type="GeneID" id="87926347"/>
<comment type="caution">
    <text evidence="4">The sequence shown here is derived from an EMBL/GenBank/DDBJ whole genome shotgun (WGS) entry which is preliminary data.</text>
</comment>
<reference evidence="4 5" key="1">
    <citation type="journal article" date="2023" name="bioRxiv">
        <title>High-quality genome assemblies of four members of thePodospora anserinaspecies complex.</title>
        <authorList>
            <person name="Ament-Velasquez S.L."/>
            <person name="Vogan A.A."/>
            <person name="Wallerman O."/>
            <person name="Hartmann F."/>
            <person name="Gautier V."/>
            <person name="Silar P."/>
            <person name="Giraud T."/>
            <person name="Johannesson H."/>
        </authorList>
    </citation>
    <scope>NUCLEOTIDE SEQUENCE [LARGE SCALE GENOMIC DNA]</scope>
    <source>
        <strain evidence="4 5">CBS 411.78</strain>
    </source>
</reference>
<evidence type="ECO:0000313" key="5">
    <source>
        <dbReference type="Proteomes" id="UP001326199"/>
    </source>
</evidence>
<dbReference type="SMART" id="SM00636">
    <property type="entry name" value="Glyco_18"/>
    <property type="match status" value="1"/>
</dbReference>
<name>A0ABR0H879_9PEZI</name>
<dbReference type="Gene3D" id="3.10.50.10">
    <property type="match status" value="1"/>
</dbReference>
<evidence type="ECO:0000256" key="1">
    <source>
        <dbReference type="ARBA" id="ARBA00008682"/>
    </source>
</evidence>
<dbReference type="PANTHER" id="PTHR11177:SF333">
    <property type="entry name" value="CHITINASE"/>
    <property type="match status" value="1"/>
</dbReference>
<dbReference type="EC" id="3.2.1.14" evidence="2"/>
<dbReference type="PANTHER" id="PTHR11177">
    <property type="entry name" value="CHITINASE"/>
    <property type="match status" value="1"/>
</dbReference>
<dbReference type="RefSeq" id="XP_062764201.1">
    <property type="nucleotide sequence ID" value="XM_062906165.1"/>
</dbReference>
<dbReference type="Pfam" id="PF00704">
    <property type="entry name" value="Glyco_hydro_18"/>
    <property type="match status" value="1"/>
</dbReference>
<accession>A0ABR0H879</accession>
<dbReference type="Proteomes" id="UP001326199">
    <property type="component" value="Unassembled WGS sequence"/>
</dbReference>
<dbReference type="Gene3D" id="3.20.20.80">
    <property type="entry name" value="Glycosidases"/>
    <property type="match status" value="1"/>
</dbReference>
<dbReference type="SUPFAM" id="SSF54556">
    <property type="entry name" value="Chitinase insertion domain"/>
    <property type="match status" value="1"/>
</dbReference>
<comment type="similarity">
    <text evidence="1">Belongs to the glycosyl hydrolase 18 family. Chitinase class V subfamily.</text>
</comment>
<sequence>MPLEHLCYQLFTAWILRHDFRYVSLQEPNNTSSLRSNWLLTCFSEFCTTGCQSNCIEHPAPPGGRRSKCHQTSARGLPIDGLTHINYAFAYIDPSSFEITTMDAQTPAKTFQDVVDLKGIKPSLQIYWTFSDNGTATQPVFGNIARTAANRQKFARALLKLMNRYGFDGADLDWEYPGAPDRGGKPDDTKNYAELFKTLREAFDKSGRRLGLTSTAPPSYWYLKWFDLPGLMKYADWLNLMSYDLHGSTSPHPQVALGFGFYGRAFTLQNPSCTKPGCPLKGGAEKGVCTGPSGYLAHYEVQDILAKQNKKKRAIQVIHDREAAVKYFSWDNNQWISFDDRETFAQEVKWADSLGLSGSLI</sequence>
<dbReference type="PROSITE" id="PS51910">
    <property type="entry name" value="GH18_2"/>
    <property type="match status" value="1"/>
</dbReference>
<dbReference type="InterPro" id="IPR029070">
    <property type="entry name" value="Chitinase_insertion_sf"/>
</dbReference>
<proteinExistence type="inferred from homology"/>
<organism evidence="4 5">
    <name type="scientific">Podospora pseudopauciseta</name>
    <dbReference type="NCBI Taxonomy" id="2093780"/>
    <lineage>
        <taxon>Eukaryota</taxon>
        <taxon>Fungi</taxon>
        <taxon>Dikarya</taxon>
        <taxon>Ascomycota</taxon>
        <taxon>Pezizomycotina</taxon>
        <taxon>Sordariomycetes</taxon>
        <taxon>Sordariomycetidae</taxon>
        <taxon>Sordariales</taxon>
        <taxon>Podosporaceae</taxon>
        <taxon>Podospora</taxon>
    </lineage>
</organism>
<dbReference type="EMBL" id="JAFFHB010000007">
    <property type="protein sequence ID" value="KAK4664235.1"/>
    <property type="molecule type" value="Genomic_DNA"/>
</dbReference>
<evidence type="ECO:0000259" key="3">
    <source>
        <dbReference type="PROSITE" id="PS51910"/>
    </source>
</evidence>
<keyword evidence="5" id="KW-1185">Reference proteome</keyword>
<dbReference type="InterPro" id="IPR001223">
    <property type="entry name" value="Glyco_hydro18_cat"/>
</dbReference>
<dbReference type="InterPro" id="IPR050314">
    <property type="entry name" value="Glycosyl_Hydrlase_18"/>
</dbReference>
<dbReference type="InterPro" id="IPR011583">
    <property type="entry name" value="Chitinase_II/V-like_cat"/>
</dbReference>